<name>V9W9W9_9BACL</name>
<evidence type="ECO:0000313" key="2">
    <source>
        <dbReference type="Proteomes" id="UP000029431"/>
    </source>
</evidence>
<reference evidence="1 2" key="1">
    <citation type="journal article" date="2014" name="PLoS ONE">
        <title>How to Kill the Honey Bee Larva: Genomic Potential and Virulence Mechanisms of Paenibacillus larvae.</title>
        <authorList>
            <person name="Djukic M."/>
            <person name="Brzuszkiewicz E."/>
            <person name="Funfhaus A."/>
            <person name="Voss J."/>
            <person name="Gollnow K."/>
            <person name="Poppinga L."/>
            <person name="Liesegang H."/>
            <person name="Garcia-Gonzalez E."/>
            <person name="Genersch E."/>
            <person name="Daniel R."/>
        </authorList>
    </citation>
    <scope>NUCLEOTIDE SEQUENCE [LARGE SCALE GENOMIC DNA]</scope>
    <source>
        <strain evidence="1 2">DSM 25430</strain>
    </source>
</reference>
<sequence length="78" mass="8421">MVITPPSMIPVTIGLPSAEAVIIPPTFSRVAFTTGVAMFATKHVHSLALLLPSSDRWSLKTLKSGLLQKSADCCRREK</sequence>
<dbReference type="EMBL" id="CP003355">
    <property type="protein sequence ID" value="AHD06973.1"/>
    <property type="molecule type" value="Genomic_DNA"/>
</dbReference>
<gene>
    <name evidence="1" type="ORF">ERIC2_c32250</name>
</gene>
<proteinExistence type="predicted"/>
<dbReference type="AlphaFoldDB" id="V9W9W9"/>
<evidence type="ECO:0000313" key="1">
    <source>
        <dbReference type="EMBL" id="AHD06973.1"/>
    </source>
</evidence>
<dbReference type="Proteomes" id="UP000029431">
    <property type="component" value="Chromosome"/>
</dbReference>
<keyword evidence="2" id="KW-1185">Reference proteome</keyword>
<organism evidence="1 2">
    <name type="scientific">Paenibacillus larvae subsp. larvae DSM 25430</name>
    <dbReference type="NCBI Taxonomy" id="697284"/>
    <lineage>
        <taxon>Bacteria</taxon>
        <taxon>Bacillati</taxon>
        <taxon>Bacillota</taxon>
        <taxon>Bacilli</taxon>
        <taxon>Bacillales</taxon>
        <taxon>Paenibacillaceae</taxon>
        <taxon>Paenibacillus</taxon>
    </lineage>
</organism>
<protein>
    <submittedName>
        <fullName evidence="1">Uncharacterized protein</fullName>
    </submittedName>
</protein>
<accession>V9W9W9</accession>
<dbReference type="HOGENOM" id="CLU_2618674_0_0_9"/>
<dbReference type="KEGG" id="plv:ERIC2_c32250"/>